<dbReference type="Pfam" id="PF13191">
    <property type="entry name" value="AAA_16"/>
    <property type="match status" value="1"/>
</dbReference>
<dbReference type="GO" id="GO:0005524">
    <property type="term" value="F:ATP binding"/>
    <property type="evidence" value="ECO:0007669"/>
    <property type="project" value="UniProtKB-KW"/>
</dbReference>
<comment type="caution">
    <text evidence="4">The sequence shown here is derived from an EMBL/GenBank/DDBJ whole genome shotgun (WGS) entry which is preliminary data.</text>
</comment>
<accession>A0A3D9ZQA8</accession>
<dbReference type="SUPFAM" id="SSF46894">
    <property type="entry name" value="C-terminal effector domain of the bipartite response regulators"/>
    <property type="match status" value="1"/>
</dbReference>
<evidence type="ECO:0000313" key="5">
    <source>
        <dbReference type="Proteomes" id="UP000256913"/>
    </source>
</evidence>
<dbReference type="EMBL" id="QUMQ01000001">
    <property type="protein sequence ID" value="REF99059.1"/>
    <property type="molecule type" value="Genomic_DNA"/>
</dbReference>
<feature type="domain" description="HTH luxR-type" evidence="3">
    <location>
        <begin position="848"/>
        <end position="913"/>
    </location>
</feature>
<sequence length="918" mass="97702">MGLTSDLIGRVDDLARLSAFVDRARHGGGALLLSGEPGVGKSALLAAATAHAQAARTRILRADGAQFESTQSFAAVHQVLHPLLGTIESLGLAQQRVLDLALGLRRGSPPSLLVIADAALALLAQAAEAGPVLVVVDDLPWLDRASALVLAIVARRLQHLPIGFVAAYRSGAEGFFDRAGLPEHEVRPLDADAATTLVGREFPALAPAVRRRLVDEAQGNPLALLELPVALTTRERSGADHLPDVLPLTRRLQTVFESRVEGLPARTRQLLLAAVLDGTGVLRVVAADGAGLADLAPAERAGLIQVDERAGRVTFRHPLTRSAVMDLSTAQDRVRAHAALAEHLTDSPERRAWHLAHATVGPDEHVAALLEDAAHAFRSRGDAAGSVSALLRAADLSPAGADRSRRLAEAAYLGAVVTGDLRDVPRLLADARRGEDGRARSLGSAVAAAHHLLLSGEGDVDTAHRLLVGAIEMQPAPYDSGDATLVEAFYTLAWVCYFGGRADLWVPYHRCYAQLTEPIPELLALVTGTFADPARTAPALLGRIDAAIAALDHGTDQIWSIRVGLAAMFVDRLSACRTALSHVLHDEQGGATVTLHARSLLGLDQLMTGEWDAAQVLAEEHIELSRSLNYQLLECLGLYVRAMVAALRGDRDTARALTDRMTMWATPRSAGLVLRIATQVRMMDALGRGEFEAALRHATAITPVGELAADVPHALWVIMDVVEAAVRTGRATEAAAHVAAARASGAADISPRLAMTIEAAAAMAAPDREAAELFDRALAVSGGERWPFDQARIALAYGERLRRARATAEARDQLSRALDTFRRLDARPWMDRAAKELRATGHAAGDRVPARLAALTPQQREIAELAAGGLSNKQIGERLFLSPRTVGTHLYQLFPKLGITSRAALRDALAQTDDGPVI</sequence>
<dbReference type="PROSITE" id="PS50043">
    <property type="entry name" value="HTH_LUXR_2"/>
    <property type="match status" value="1"/>
</dbReference>
<dbReference type="AlphaFoldDB" id="A0A3D9ZQA8"/>
<dbReference type="SMART" id="SM00382">
    <property type="entry name" value="AAA"/>
    <property type="match status" value="1"/>
</dbReference>
<evidence type="ECO:0000256" key="1">
    <source>
        <dbReference type="ARBA" id="ARBA00022741"/>
    </source>
</evidence>
<dbReference type="GO" id="GO:0006355">
    <property type="term" value="P:regulation of DNA-templated transcription"/>
    <property type="evidence" value="ECO:0007669"/>
    <property type="project" value="InterPro"/>
</dbReference>
<dbReference type="InterPro" id="IPR036388">
    <property type="entry name" value="WH-like_DNA-bd_sf"/>
</dbReference>
<keyword evidence="2" id="KW-0067">ATP-binding</keyword>
<organism evidence="4 5">
    <name type="scientific">Asanoa ferruginea</name>
    <dbReference type="NCBI Taxonomy" id="53367"/>
    <lineage>
        <taxon>Bacteria</taxon>
        <taxon>Bacillati</taxon>
        <taxon>Actinomycetota</taxon>
        <taxon>Actinomycetes</taxon>
        <taxon>Micromonosporales</taxon>
        <taxon>Micromonosporaceae</taxon>
        <taxon>Asanoa</taxon>
    </lineage>
</organism>
<dbReference type="Gene3D" id="3.40.50.300">
    <property type="entry name" value="P-loop containing nucleotide triphosphate hydrolases"/>
    <property type="match status" value="1"/>
</dbReference>
<keyword evidence="5" id="KW-1185">Reference proteome</keyword>
<dbReference type="InterPro" id="IPR027417">
    <property type="entry name" value="P-loop_NTPase"/>
</dbReference>
<keyword evidence="1" id="KW-0547">Nucleotide-binding</keyword>
<dbReference type="GO" id="GO:0005737">
    <property type="term" value="C:cytoplasm"/>
    <property type="evidence" value="ECO:0007669"/>
    <property type="project" value="TreeGrafter"/>
</dbReference>
<proteinExistence type="predicted"/>
<dbReference type="OrthoDB" id="3514764at2"/>
<dbReference type="Proteomes" id="UP000256913">
    <property type="component" value="Unassembled WGS sequence"/>
</dbReference>
<dbReference type="PANTHER" id="PTHR16305:SF35">
    <property type="entry name" value="TRANSCRIPTIONAL ACTIVATOR DOMAIN"/>
    <property type="match status" value="1"/>
</dbReference>
<dbReference type="InterPro" id="IPR000792">
    <property type="entry name" value="Tscrpt_reg_LuxR_C"/>
</dbReference>
<dbReference type="Pfam" id="PF00196">
    <property type="entry name" value="GerE"/>
    <property type="match status" value="1"/>
</dbReference>
<dbReference type="Gene3D" id="1.10.10.10">
    <property type="entry name" value="Winged helix-like DNA-binding domain superfamily/Winged helix DNA-binding domain"/>
    <property type="match status" value="1"/>
</dbReference>
<dbReference type="PANTHER" id="PTHR16305">
    <property type="entry name" value="TESTICULAR SOLUBLE ADENYLYL CYCLASE"/>
    <property type="match status" value="1"/>
</dbReference>
<name>A0A3D9ZQA8_9ACTN</name>
<evidence type="ECO:0000259" key="3">
    <source>
        <dbReference type="PROSITE" id="PS50043"/>
    </source>
</evidence>
<dbReference type="SMART" id="SM00421">
    <property type="entry name" value="HTH_LUXR"/>
    <property type="match status" value="1"/>
</dbReference>
<dbReference type="InterPro" id="IPR003593">
    <property type="entry name" value="AAA+_ATPase"/>
</dbReference>
<evidence type="ECO:0000256" key="2">
    <source>
        <dbReference type="ARBA" id="ARBA00022840"/>
    </source>
</evidence>
<dbReference type="InterPro" id="IPR041664">
    <property type="entry name" value="AAA_16"/>
</dbReference>
<dbReference type="InterPro" id="IPR016032">
    <property type="entry name" value="Sig_transdc_resp-reg_C-effctor"/>
</dbReference>
<gene>
    <name evidence="4" type="ORF">DFJ67_5085</name>
</gene>
<dbReference type="CDD" id="cd06170">
    <property type="entry name" value="LuxR_C_like"/>
    <property type="match status" value="1"/>
</dbReference>
<dbReference type="GO" id="GO:0004016">
    <property type="term" value="F:adenylate cyclase activity"/>
    <property type="evidence" value="ECO:0007669"/>
    <property type="project" value="TreeGrafter"/>
</dbReference>
<dbReference type="PRINTS" id="PR00038">
    <property type="entry name" value="HTHLUXR"/>
</dbReference>
<dbReference type="SUPFAM" id="SSF52540">
    <property type="entry name" value="P-loop containing nucleoside triphosphate hydrolases"/>
    <property type="match status" value="1"/>
</dbReference>
<protein>
    <submittedName>
        <fullName evidence="4">Regulatory LuxR family protein</fullName>
    </submittedName>
</protein>
<evidence type="ECO:0000313" key="4">
    <source>
        <dbReference type="EMBL" id="REF99059.1"/>
    </source>
</evidence>
<reference evidence="4 5" key="1">
    <citation type="submission" date="2018-08" db="EMBL/GenBank/DDBJ databases">
        <title>Sequencing the genomes of 1000 actinobacteria strains.</title>
        <authorList>
            <person name="Klenk H.-P."/>
        </authorList>
    </citation>
    <scope>NUCLEOTIDE SEQUENCE [LARGE SCALE GENOMIC DNA]</scope>
    <source>
        <strain evidence="4 5">DSM 44099</strain>
    </source>
</reference>
<dbReference type="GO" id="GO:0003677">
    <property type="term" value="F:DNA binding"/>
    <property type="evidence" value="ECO:0007669"/>
    <property type="project" value="InterPro"/>
</dbReference>